<dbReference type="PANTHER" id="PTHR10302">
    <property type="entry name" value="SINGLE-STRANDED DNA-BINDING PROTEIN"/>
    <property type="match status" value="1"/>
</dbReference>
<comment type="caution">
    <text evidence="2">Lacks conserved residue(s) required for the propagation of feature annotation.</text>
</comment>
<dbReference type="CDD" id="cd04496">
    <property type="entry name" value="SSB_OBF"/>
    <property type="match status" value="1"/>
</dbReference>
<dbReference type="GO" id="GO:0003677">
    <property type="term" value="F:DNA binding"/>
    <property type="evidence" value="ECO:0007669"/>
    <property type="project" value="UniProtKB-KW"/>
</dbReference>
<evidence type="ECO:0000313" key="6">
    <source>
        <dbReference type="Proteomes" id="UP001222800"/>
    </source>
</evidence>
<dbReference type="EMBL" id="CP120733">
    <property type="protein sequence ID" value="WFD10267.1"/>
    <property type="molecule type" value="Genomic_DNA"/>
</dbReference>
<evidence type="ECO:0000256" key="4">
    <source>
        <dbReference type="SAM" id="MobiDB-lite"/>
    </source>
</evidence>
<dbReference type="HAMAP" id="MF_00984">
    <property type="entry name" value="SSB"/>
    <property type="match status" value="1"/>
</dbReference>
<proteinExistence type="inferred from homology"/>
<dbReference type="InterPro" id="IPR012340">
    <property type="entry name" value="NA-bd_OB-fold"/>
</dbReference>
<feature type="short sequence motif" description="Important for interaction with partner proteins" evidence="2">
    <location>
        <begin position="138"/>
        <end position="143"/>
    </location>
</feature>
<comment type="function">
    <text evidence="2">Plays an important role in DNA replication, recombination and repair. Binds to ssDNA and to an array of partner proteins to recruit them to their sites of action during DNA metabolism.</text>
</comment>
<comment type="subunit">
    <text evidence="2">Homotetramer.</text>
</comment>
<evidence type="ECO:0000256" key="2">
    <source>
        <dbReference type="HAMAP-Rule" id="MF_00984"/>
    </source>
</evidence>
<keyword evidence="2" id="KW-0234">DNA repair</keyword>
<dbReference type="Pfam" id="PF00436">
    <property type="entry name" value="SSB"/>
    <property type="match status" value="1"/>
</dbReference>
<evidence type="ECO:0000256" key="1">
    <source>
        <dbReference type="ARBA" id="ARBA00023125"/>
    </source>
</evidence>
<keyword evidence="2" id="KW-0233">DNA recombination</keyword>
<dbReference type="PANTHER" id="PTHR10302:SF27">
    <property type="entry name" value="SINGLE-STRANDED DNA-BINDING PROTEIN"/>
    <property type="match status" value="1"/>
</dbReference>
<dbReference type="InterPro" id="IPR000424">
    <property type="entry name" value="Primosome_PriB/ssb"/>
</dbReference>
<dbReference type="Gene3D" id="2.40.50.140">
    <property type="entry name" value="Nucleic acid-binding proteins"/>
    <property type="match status" value="1"/>
</dbReference>
<keyword evidence="2" id="KW-0227">DNA damage</keyword>
<dbReference type="InterPro" id="IPR011344">
    <property type="entry name" value="ssDNA-bd"/>
</dbReference>
<protein>
    <recommendedName>
        <fullName evidence="2 3">Single-stranded DNA-binding protein</fullName>
        <shortName evidence="2">SSB</shortName>
    </recommendedName>
</protein>
<evidence type="ECO:0000256" key="3">
    <source>
        <dbReference type="PIRNR" id="PIRNR002070"/>
    </source>
</evidence>
<feature type="compositionally biased region" description="Polar residues" evidence="4">
    <location>
        <begin position="110"/>
        <end position="119"/>
    </location>
</feature>
<dbReference type="PROSITE" id="PS50935">
    <property type="entry name" value="SSB"/>
    <property type="match status" value="1"/>
</dbReference>
<dbReference type="PIRSF" id="PIRSF002070">
    <property type="entry name" value="SSB"/>
    <property type="match status" value="1"/>
</dbReference>
<evidence type="ECO:0000313" key="5">
    <source>
        <dbReference type="EMBL" id="WFD10267.1"/>
    </source>
</evidence>
<reference evidence="5 6" key="1">
    <citation type="submission" date="2023-03" db="EMBL/GenBank/DDBJ databases">
        <title>Complete genome sequence of Tepidibacter sp. SWIR-1, isolated from a deep-sea hydrothermal vent.</title>
        <authorList>
            <person name="Li X."/>
        </authorList>
    </citation>
    <scope>NUCLEOTIDE SEQUENCE [LARGE SCALE GENOMIC DNA]</scope>
    <source>
        <strain evidence="5 6">SWIR-1</strain>
    </source>
</reference>
<dbReference type="SUPFAM" id="SSF50249">
    <property type="entry name" value="Nucleic acid-binding proteins"/>
    <property type="match status" value="1"/>
</dbReference>
<sequence length="143" mass="15843">MNCVVLVGRLTKDPELRYIAGTGKPVATFSIAVNRSYVNKEGKREADFFNIVVWGKPGENCANYLAKGRQVAIKGALQTRSYETQNGDRRYVTEVVAERVEFLESKGRSENQAPSNTGFEKTFEPVGLDTGGFQALDDDDIPF</sequence>
<keyword evidence="6" id="KW-1185">Reference proteome</keyword>
<organism evidence="5 6">
    <name type="scientific">Tepidibacter hydrothermalis</name>
    <dbReference type="NCBI Taxonomy" id="3036126"/>
    <lineage>
        <taxon>Bacteria</taxon>
        <taxon>Bacillati</taxon>
        <taxon>Bacillota</taxon>
        <taxon>Clostridia</taxon>
        <taxon>Peptostreptococcales</taxon>
        <taxon>Peptostreptococcaceae</taxon>
        <taxon>Tepidibacter</taxon>
    </lineage>
</organism>
<dbReference type="NCBIfam" id="TIGR00621">
    <property type="entry name" value="ssb"/>
    <property type="match status" value="1"/>
</dbReference>
<name>A0ABY8EBE2_9FIRM</name>
<keyword evidence="2" id="KW-0235">DNA replication</keyword>
<dbReference type="Proteomes" id="UP001222800">
    <property type="component" value="Chromosome"/>
</dbReference>
<feature type="region of interest" description="Disordered" evidence="4">
    <location>
        <begin position="105"/>
        <end position="143"/>
    </location>
</feature>
<dbReference type="RefSeq" id="WP_277732245.1">
    <property type="nucleotide sequence ID" value="NZ_CP120733.1"/>
</dbReference>
<accession>A0ABY8EBE2</accession>
<gene>
    <name evidence="5" type="primary">ssb</name>
    <name evidence="5" type="ORF">P4S50_18230</name>
</gene>
<keyword evidence="1 2" id="KW-0238">DNA-binding</keyword>